<keyword evidence="2" id="KW-0813">Transport</keyword>
<feature type="transmembrane region" description="Helical" evidence="8">
    <location>
        <begin position="15"/>
        <end position="37"/>
    </location>
</feature>
<dbReference type="GO" id="GO:0009401">
    <property type="term" value="P:phosphoenolpyruvate-dependent sugar phosphotransferase system"/>
    <property type="evidence" value="ECO:0007669"/>
    <property type="project" value="InterPro"/>
</dbReference>
<feature type="transmembrane region" description="Helical" evidence="8">
    <location>
        <begin position="195"/>
        <end position="220"/>
    </location>
</feature>
<evidence type="ECO:0000256" key="1">
    <source>
        <dbReference type="ARBA" id="ARBA00004651"/>
    </source>
</evidence>
<evidence type="ECO:0000256" key="7">
    <source>
        <dbReference type="ARBA" id="ARBA00023136"/>
    </source>
</evidence>
<evidence type="ECO:0000256" key="6">
    <source>
        <dbReference type="ARBA" id="ARBA00022989"/>
    </source>
</evidence>
<sequence length="360" mass="37229">MQNVESEGKMTIRDYVYNVSSAVANAVLVMLGMGLLFQSISNITHWQALGQVGAVIQVLLPAAFGAGVASQLKVNTLVMYSTMAAAVVGANGAYLTKALVSGTTATGWQAKEAAGSVIMTTGQPISAVLTALVAVMVGKWLTGKTPLDMVLVPLGTTFVGTLVGLATGSVVTPALNALSAWVAGAMQVNPLLGSMLLALAFSIFLMTPASSAALAIAIALDPLSSGATLIGTTAQFVGFFAMSIQENNMGANIAQSLITPKVQFTNLLKNPAACVPTFVAAMVSAAVGTLVFGFKVPYTIGGLGLNSLIAPLNLASTNMNSFWVYIFCGIVLPAFISVVIYRVMRAFKWIEAGDLHLEIV</sequence>
<feature type="transmembrane region" description="Helical" evidence="8">
    <location>
        <begin position="49"/>
        <end position="71"/>
    </location>
</feature>
<dbReference type="GO" id="GO:0005886">
    <property type="term" value="C:plasma membrane"/>
    <property type="evidence" value="ECO:0007669"/>
    <property type="project" value="UniProtKB-SubCell"/>
</dbReference>
<proteinExistence type="predicted"/>
<feature type="domain" description="Phosphotransferase system EIIC" evidence="9">
    <location>
        <begin position="18"/>
        <end position="356"/>
    </location>
</feature>
<feature type="transmembrane region" description="Helical" evidence="8">
    <location>
        <begin position="322"/>
        <end position="341"/>
    </location>
</feature>
<name>A0A5P1WYK8_9LACO</name>
<dbReference type="Pfam" id="PF13303">
    <property type="entry name" value="PTS_EIIC_2"/>
    <property type="match status" value="1"/>
</dbReference>
<organism evidence="10 11">
    <name type="scientific">Paucilactobacillus nenjiangensis</name>
    <dbReference type="NCBI Taxonomy" id="1296540"/>
    <lineage>
        <taxon>Bacteria</taxon>
        <taxon>Bacillati</taxon>
        <taxon>Bacillota</taxon>
        <taxon>Bacilli</taxon>
        <taxon>Lactobacillales</taxon>
        <taxon>Lactobacillaceae</taxon>
        <taxon>Paucilactobacillus</taxon>
    </lineage>
</organism>
<dbReference type="AlphaFoldDB" id="A0A5P1WYK8"/>
<dbReference type="InterPro" id="IPR003352">
    <property type="entry name" value="PTS_EIIC"/>
</dbReference>
<feature type="transmembrane region" description="Helical" evidence="8">
    <location>
        <begin position="158"/>
        <end position="183"/>
    </location>
</feature>
<gene>
    <name evidence="10" type="ORF">F0161_01905</name>
</gene>
<evidence type="ECO:0000256" key="4">
    <source>
        <dbReference type="ARBA" id="ARBA00022597"/>
    </source>
</evidence>
<keyword evidence="5 8" id="KW-0812">Transmembrane</keyword>
<keyword evidence="6 8" id="KW-1133">Transmembrane helix</keyword>
<keyword evidence="4 10" id="KW-0762">Sugar transport</keyword>
<evidence type="ECO:0000313" key="11">
    <source>
        <dbReference type="Proteomes" id="UP000325295"/>
    </source>
</evidence>
<dbReference type="KEGG" id="lnn:F0161_01905"/>
<evidence type="ECO:0000313" key="10">
    <source>
        <dbReference type="EMBL" id="QER66742.1"/>
    </source>
</evidence>
<dbReference type="OrthoDB" id="396983at2"/>
<evidence type="ECO:0000256" key="5">
    <source>
        <dbReference type="ARBA" id="ARBA00022692"/>
    </source>
</evidence>
<keyword evidence="7 8" id="KW-0472">Membrane</keyword>
<protein>
    <submittedName>
        <fullName evidence="10">PTS sugar transporter subunit IIC</fullName>
    </submittedName>
</protein>
<keyword evidence="3" id="KW-1003">Cell membrane</keyword>
<feature type="transmembrane region" description="Helical" evidence="8">
    <location>
        <begin position="273"/>
        <end position="294"/>
    </location>
</feature>
<reference evidence="10 11" key="1">
    <citation type="submission" date="2019-09" db="EMBL/GenBank/DDBJ databases">
        <title>Complete Genome Sequence of Lactobacillus nenjiangensis SH-Y15, isolated from sauerkraut.</title>
        <authorList>
            <person name="Yang H."/>
        </authorList>
    </citation>
    <scope>NUCLEOTIDE SEQUENCE [LARGE SCALE GENOMIC DNA]</scope>
    <source>
        <strain evidence="10 11">SH-Y15</strain>
    </source>
</reference>
<feature type="transmembrane region" description="Helical" evidence="8">
    <location>
        <begin position="226"/>
        <end position="244"/>
    </location>
</feature>
<feature type="transmembrane region" description="Helical" evidence="8">
    <location>
        <begin position="117"/>
        <end position="138"/>
    </location>
</feature>
<feature type="transmembrane region" description="Helical" evidence="8">
    <location>
        <begin position="77"/>
        <end position="96"/>
    </location>
</feature>
<dbReference type="EMBL" id="CP043939">
    <property type="protein sequence ID" value="QER66742.1"/>
    <property type="molecule type" value="Genomic_DNA"/>
</dbReference>
<accession>A0A5P1WYK8</accession>
<evidence type="ECO:0000259" key="9">
    <source>
        <dbReference type="Pfam" id="PF13303"/>
    </source>
</evidence>
<dbReference type="RefSeq" id="WP_137601897.1">
    <property type="nucleotide sequence ID" value="NZ_BJEB01000022.1"/>
</dbReference>
<evidence type="ECO:0000256" key="8">
    <source>
        <dbReference type="SAM" id="Phobius"/>
    </source>
</evidence>
<evidence type="ECO:0000256" key="2">
    <source>
        <dbReference type="ARBA" id="ARBA00022448"/>
    </source>
</evidence>
<evidence type="ECO:0000256" key="3">
    <source>
        <dbReference type="ARBA" id="ARBA00022475"/>
    </source>
</evidence>
<keyword evidence="11" id="KW-1185">Reference proteome</keyword>
<dbReference type="Proteomes" id="UP000325295">
    <property type="component" value="Chromosome"/>
</dbReference>
<dbReference type="GO" id="GO:0008982">
    <property type="term" value="F:protein-N(PI)-phosphohistidine-sugar phosphotransferase activity"/>
    <property type="evidence" value="ECO:0007669"/>
    <property type="project" value="InterPro"/>
</dbReference>
<comment type="subcellular location">
    <subcellularLocation>
        <location evidence="1">Cell membrane</location>
        <topology evidence="1">Multi-pass membrane protein</topology>
    </subcellularLocation>
</comment>